<dbReference type="Proteomes" id="UP000583266">
    <property type="component" value="Unassembled WGS sequence"/>
</dbReference>
<evidence type="ECO:0000313" key="3">
    <source>
        <dbReference type="Proteomes" id="UP000583266"/>
    </source>
</evidence>
<evidence type="ECO:0000256" key="1">
    <source>
        <dbReference type="SAM" id="SignalP"/>
    </source>
</evidence>
<dbReference type="AlphaFoldDB" id="A0A848GC75"/>
<keyword evidence="3" id="KW-1185">Reference proteome</keyword>
<accession>A0A848GC75</accession>
<feature type="signal peptide" evidence="1">
    <location>
        <begin position="1"/>
        <end position="20"/>
    </location>
</feature>
<evidence type="ECO:0008006" key="4">
    <source>
        <dbReference type="Google" id="ProtNLM"/>
    </source>
</evidence>
<feature type="chain" id="PRO_5032738525" description="Phosphate starvation-inducible protein PsiF" evidence="1">
    <location>
        <begin position="21"/>
        <end position="84"/>
    </location>
</feature>
<dbReference type="EMBL" id="JABBGC010000001">
    <property type="protein sequence ID" value="NML36255.1"/>
    <property type="molecule type" value="Genomic_DNA"/>
</dbReference>
<reference evidence="2 3" key="1">
    <citation type="submission" date="2020-04" db="EMBL/GenBank/DDBJ databases">
        <title>Chitinophaga sp. G-6-1-13 sp. nov., isolated from soil.</title>
        <authorList>
            <person name="Dahal R.H."/>
            <person name="Chaudhary D.K."/>
        </authorList>
    </citation>
    <scope>NUCLEOTIDE SEQUENCE [LARGE SCALE GENOMIC DNA]</scope>
    <source>
        <strain evidence="2 3">G-6-1-13</strain>
    </source>
</reference>
<evidence type="ECO:0000313" key="2">
    <source>
        <dbReference type="EMBL" id="NML36255.1"/>
    </source>
</evidence>
<comment type="caution">
    <text evidence="2">The sequence shown here is derived from an EMBL/GenBank/DDBJ whole genome shotgun (WGS) entry which is preliminary data.</text>
</comment>
<dbReference type="RefSeq" id="WP_169223398.1">
    <property type="nucleotide sequence ID" value="NZ_JABBGC010000001.1"/>
</dbReference>
<protein>
    <recommendedName>
        <fullName evidence="4">Phosphate starvation-inducible protein PsiF</fullName>
    </recommendedName>
</protein>
<gene>
    <name evidence="2" type="ORF">HHL17_03495</name>
</gene>
<sequence length="84" mass="8721">MKNVLTALTMLLLATGAATAQDKPGHKATAKEASATACKPLPCGTAKLMQYQQDSTARNKTKKSCCLQPSRTAGLRTAAAKKAS</sequence>
<keyword evidence="1" id="KW-0732">Signal</keyword>
<proteinExistence type="predicted"/>
<organism evidence="2 3">
    <name type="scientific">Chitinophaga fulva</name>
    <dbReference type="NCBI Taxonomy" id="2728842"/>
    <lineage>
        <taxon>Bacteria</taxon>
        <taxon>Pseudomonadati</taxon>
        <taxon>Bacteroidota</taxon>
        <taxon>Chitinophagia</taxon>
        <taxon>Chitinophagales</taxon>
        <taxon>Chitinophagaceae</taxon>
        <taxon>Chitinophaga</taxon>
    </lineage>
</organism>
<name>A0A848GC75_9BACT</name>